<keyword evidence="7 10" id="KW-0445">Lipid transport</keyword>
<evidence type="ECO:0000313" key="13">
    <source>
        <dbReference type="Proteomes" id="UP000323386"/>
    </source>
</evidence>
<dbReference type="GO" id="GO:0032541">
    <property type="term" value="C:cortical endoplasmic reticulum"/>
    <property type="evidence" value="ECO:0007669"/>
    <property type="project" value="TreeGrafter"/>
</dbReference>
<comment type="function">
    <text evidence="10">Mediator of sterol homeostasis involved in sterol uptake, trafficking and distribution into membranes.</text>
</comment>
<comment type="function">
    <text evidence="10">Regulates also the sphingolipid metabolism.</text>
</comment>
<keyword evidence="9" id="KW-0472">Membrane</keyword>
<sequence length="476" mass="51377">MPICTTCSRPVDSLFVRYGKDHVVLARCTSAGPASTGPRRAKKQQEMQADGDRPKEDEEDGIDDEERGCGAFADPYLEHGLAIVLLDLVRLRLPSSAEARSHCAPLIIATLLLLSRPSSQMLVKPRAYRHLLFNRPTLTLPTDTQILTSQHPLTPPSQPPRDRYTTLLKRLVALLLIDAYIRWFYLCVHHPSHVAADGRIASVDSETEGRLCTAPLRMPWGLGDGDGGGAGAGAGIFDSYVSVLLVTAVEMVTFHLVVGSLYWAAIEGERWSSRRQTDSSMAATRSKAPPAASPTSTRAQTSAVAGQTDIDADATDTDRLSPSSHPTAPSMQPQQQQHQHQHRSDRTVLDLYTPDLAPTSMLLSQLSTLLLLSLVLLWDSKFPRPPSTSSPGDLAAAATATTAASTWLNAFSESLFDRLPAWSVEGTIRAVVGGLSAGVALGVIVPHRPAVSTLVLLTAWSAQAAVARWAIQWIAR</sequence>
<evidence type="ECO:0000256" key="4">
    <source>
        <dbReference type="ARBA" id="ARBA00022692"/>
    </source>
</evidence>
<evidence type="ECO:0000256" key="6">
    <source>
        <dbReference type="ARBA" id="ARBA00022989"/>
    </source>
</evidence>
<evidence type="ECO:0000256" key="3">
    <source>
        <dbReference type="ARBA" id="ARBA00022448"/>
    </source>
</evidence>
<dbReference type="GO" id="GO:0016125">
    <property type="term" value="P:sterol metabolic process"/>
    <property type="evidence" value="ECO:0007669"/>
    <property type="project" value="UniProtKB-UniRule"/>
</dbReference>
<dbReference type="InterPro" id="IPR007290">
    <property type="entry name" value="Arv1"/>
</dbReference>
<keyword evidence="3 10" id="KW-0813">Transport</keyword>
<comment type="similarity">
    <text evidence="2 10">Belongs to the ARV1 family.</text>
</comment>
<dbReference type="PANTHER" id="PTHR14467:SF0">
    <property type="entry name" value="PROTEIN ARV1"/>
    <property type="match status" value="1"/>
</dbReference>
<dbReference type="Proteomes" id="UP000323386">
    <property type="component" value="Unassembled WGS sequence"/>
</dbReference>
<keyword evidence="5 10" id="KW-0256">Endoplasmic reticulum</keyword>
<keyword evidence="10" id="KW-0746">Sphingolipid metabolism</keyword>
<organism evidence="12 13">
    <name type="scientific">Pseudozyma flocculosa</name>
    <dbReference type="NCBI Taxonomy" id="84751"/>
    <lineage>
        <taxon>Eukaryota</taxon>
        <taxon>Fungi</taxon>
        <taxon>Dikarya</taxon>
        <taxon>Basidiomycota</taxon>
        <taxon>Ustilaginomycotina</taxon>
        <taxon>Ustilaginomycetes</taxon>
        <taxon>Ustilaginales</taxon>
        <taxon>Ustilaginaceae</taxon>
        <taxon>Pseudozyma</taxon>
    </lineage>
</organism>
<keyword evidence="8 10" id="KW-0443">Lipid metabolism</keyword>
<gene>
    <name evidence="12" type="ORF">PSFLO_05322</name>
</gene>
<evidence type="ECO:0000256" key="11">
    <source>
        <dbReference type="SAM" id="MobiDB-lite"/>
    </source>
</evidence>
<feature type="region of interest" description="Disordered" evidence="11">
    <location>
        <begin position="274"/>
        <end position="345"/>
    </location>
</feature>
<proteinExistence type="inferred from homology"/>
<feature type="compositionally biased region" description="Low complexity" evidence="11">
    <location>
        <begin position="282"/>
        <end position="303"/>
    </location>
</feature>
<reference evidence="12 13" key="1">
    <citation type="submission" date="2018-03" db="EMBL/GenBank/DDBJ databases">
        <authorList>
            <person name="Guldener U."/>
        </authorList>
    </citation>
    <scope>NUCLEOTIDE SEQUENCE [LARGE SCALE GENOMIC DNA]</scope>
    <source>
        <strain evidence="12 13">DAOM196992</strain>
    </source>
</reference>
<protein>
    <recommendedName>
        <fullName evidence="10">Protein ARV</fullName>
    </recommendedName>
</protein>
<dbReference type="GO" id="GO:0032366">
    <property type="term" value="P:intracellular sterol transport"/>
    <property type="evidence" value="ECO:0007669"/>
    <property type="project" value="UniProtKB-UniRule"/>
</dbReference>
<dbReference type="PANTHER" id="PTHR14467">
    <property type="entry name" value="ARV1"/>
    <property type="match status" value="1"/>
</dbReference>
<name>A0A5C3F8Z7_9BASI</name>
<keyword evidence="6" id="KW-1133">Transmembrane helix</keyword>
<evidence type="ECO:0000256" key="1">
    <source>
        <dbReference type="ARBA" id="ARBA00004477"/>
    </source>
</evidence>
<evidence type="ECO:0000256" key="7">
    <source>
        <dbReference type="ARBA" id="ARBA00023055"/>
    </source>
</evidence>
<dbReference type="EMBL" id="OOIP01000016">
    <property type="protein sequence ID" value="SPO39841.1"/>
    <property type="molecule type" value="Genomic_DNA"/>
</dbReference>
<evidence type="ECO:0000256" key="9">
    <source>
        <dbReference type="ARBA" id="ARBA00023136"/>
    </source>
</evidence>
<dbReference type="Pfam" id="PF04161">
    <property type="entry name" value="Arv1"/>
    <property type="match status" value="1"/>
</dbReference>
<evidence type="ECO:0000256" key="5">
    <source>
        <dbReference type="ARBA" id="ARBA00022824"/>
    </source>
</evidence>
<feature type="region of interest" description="Disordered" evidence="11">
    <location>
        <begin position="32"/>
        <end position="64"/>
    </location>
</feature>
<keyword evidence="10" id="KW-0333">Golgi apparatus</keyword>
<dbReference type="GO" id="GO:0000139">
    <property type="term" value="C:Golgi membrane"/>
    <property type="evidence" value="ECO:0007669"/>
    <property type="project" value="UniProtKB-SubCell"/>
</dbReference>
<keyword evidence="4" id="KW-0812">Transmembrane</keyword>
<dbReference type="AlphaFoldDB" id="A0A5C3F8Z7"/>
<evidence type="ECO:0000256" key="2">
    <source>
        <dbReference type="ARBA" id="ARBA00009187"/>
    </source>
</evidence>
<comment type="subcellular location">
    <subcellularLocation>
        <location evidence="1 10">Endoplasmic reticulum membrane</location>
        <topology evidence="1 10">Multi-pass membrane protein</topology>
    </subcellularLocation>
    <subcellularLocation>
        <location evidence="10">Golgi apparatus membrane</location>
        <topology evidence="10">Multi-pass membrane protein</topology>
    </subcellularLocation>
</comment>
<evidence type="ECO:0000256" key="10">
    <source>
        <dbReference type="RuleBase" id="RU368065"/>
    </source>
</evidence>
<feature type="compositionally biased region" description="Polar residues" evidence="11">
    <location>
        <begin position="320"/>
        <end position="331"/>
    </location>
</feature>
<accession>A0A5C3F8Z7</accession>
<dbReference type="GO" id="GO:0006665">
    <property type="term" value="P:sphingolipid metabolic process"/>
    <property type="evidence" value="ECO:0007669"/>
    <property type="project" value="UniProtKB-UniRule"/>
</dbReference>
<dbReference type="OrthoDB" id="2192830at2759"/>
<keyword evidence="13" id="KW-1185">Reference proteome</keyword>
<dbReference type="GO" id="GO:0005789">
    <property type="term" value="C:endoplasmic reticulum membrane"/>
    <property type="evidence" value="ECO:0007669"/>
    <property type="project" value="UniProtKB-SubCell"/>
</dbReference>
<evidence type="ECO:0000313" key="12">
    <source>
        <dbReference type="EMBL" id="SPO39841.1"/>
    </source>
</evidence>
<evidence type="ECO:0000256" key="8">
    <source>
        <dbReference type="ARBA" id="ARBA00023098"/>
    </source>
</evidence>
<dbReference type="GO" id="GO:0097036">
    <property type="term" value="P:regulation of plasma membrane sterol distribution"/>
    <property type="evidence" value="ECO:0007669"/>
    <property type="project" value="UniProtKB-UniRule"/>
</dbReference>